<protein>
    <submittedName>
        <fullName evidence="2">Uncharacterized protein</fullName>
    </submittedName>
</protein>
<feature type="transmembrane region" description="Helical" evidence="1">
    <location>
        <begin position="62"/>
        <end position="80"/>
    </location>
</feature>
<feature type="transmembrane region" description="Helical" evidence="1">
    <location>
        <begin position="32"/>
        <end position="50"/>
    </location>
</feature>
<dbReference type="InterPro" id="IPR058341">
    <property type="entry name" value="DUF8028"/>
</dbReference>
<name>A0ABD5PAR3_9EURY</name>
<evidence type="ECO:0000313" key="3">
    <source>
        <dbReference type="Proteomes" id="UP001595921"/>
    </source>
</evidence>
<reference evidence="2 3" key="1">
    <citation type="journal article" date="2019" name="Int. J. Syst. Evol. Microbiol.">
        <title>The Global Catalogue of Microorganisms (GCM) 10K type strain sequencing project: providing services to taxonomists for standard genome sequencing and annotation.</title>
        <authorList>
            <consortium name="The Broad Institute Genomics Platform"/>
            <consortium name="The Broad Institute Genome Sequencing Center for Infectious Disease"/>
            <person name="Wu L."/>
            <person name="Ma J."/>
        </authorList>
    </citation>
    <scope>NUCLEOTIDE SEQUENCE [LARGE SCALE GENOMIC DNA]</scope>
    <source>
        <strain evidence="2 3">CGMCC 1.12553</strain>
    </source>
</reference>
<evidence type="ECO:0000256" key="1">
    <source>
        <dbReference type="SAM" id="Phobius"/>
    </source>
</evidence>
<comment type="caution">
    <text evidence="2">The sequence shown here is derived from an EMBL/GenBank/DDBJ whole genome shotgun (WGS) entry which is preliminary data.</text>
</comment>
<organism evidence="2 3">
    <name type="scientific">Halobium salinum</name>
    <dbReference type="NCBI Taxonomy" id="1364940"/>
    <lineage>
        <taxon>Archaea</taxon>
        <taxon>Methanobacteriati</taxon>
        <taxon>Methanobacteriota</taxon>
        <taxon>Stenosarchaea group</taxon>
        <taxon>Halobacteria</taxon>
        <taxon>Halobacteriales</taxon>
        <taxon>Haloferacaceae</taxon>
        <taxon>Halobium</taxon>
    </lineage>
</organism>
<dbReference type="RefSeq" id="WP_267622149.1">
    <property type="nucleotide sequence ID" value="NZ_JAODIW010000006.1"/>
</dbReference>
<dbReference type="EMBL" id="JBHSDS010000003">
    <property type="protein sequence ID" value="MFC4357544.1"/>
    <property type="molecule type" value="Genomic_DNA"/>
</dbReference>
<dbReference type="AlphaFoldDB" id="A0ABD5PAR3"/>
<evidence type="ECO:0000313" key="2">
    <source>
        <dbReference type="EMBL" id="MFC4357544.1"/>
    </source>
</evidence>
<dbReference type="Proteomes" id="UP001595921">
    <property type="component" value="Unassembled WGS sequence"/>
</dbReference>
<keyword evidence="1" id="KW-0812">Transmembrane</keyword>
<keyword evidence="1" id="KW-0472">Membrane</keyword>
<keyword evidence="1" id="KW-1133">Transmembrane helix</keyword>
<dbReference type="Pfam" id="PF26071">
    <property type="entry name" value="DUF8028"/>
    <property type="match status" value="1"/>
</dbReference>
<keyword evidence="3" id="KW-1185">Reference proteome</keyword>
<proteinExistence type="predicted"/>
<accession>A0ABD5PAR3</accession>
<sequence length="82" mass="8737">MSSPSTLVDEQHTKVPLADGAAAGRRLIAAPLRFVGFWAAVVMPFLYLPLLTKGLTPSETPVFVGLLLLHVVALVAGHGYNR</sequence>
<gene>
    <name evidence="2" type="ORF">ACFO0N_06210</name>
</gene>